<comment type="similarity">
    <text evidence="2">Belongs to the CorA metal ion transporter (MIT) (TC 1.A.35) family.</text>
</comment>
<feature type="transmembrane region" description="Helical" evidence="7">
    <location>
        <begin position="286"/>
        <end position="308"/>
    </location>
</feature>
<evidence type="ECO:0000256" key="1">
    <source>
        <dbReference type="ARBA" id="ARBA00004141"/>
    </source>
</evidence>
<keyword evidence="5 7" id="KW-0472">Membrane</keyword>
<protein>
    <submittedName>
        <fullName evidence="8">Magnesium transporter CorA family protein</fullName>
    </submittedName>
</protein>
<dbReference type="Gene3D" id="1.20.58.340">
    <property type="entry name" value="Magnesium transport protein CorA, transmembrane region"/>
    <property type="match status" value="2"/>
</dbReference>
<feature type="transmembrane region" description="Helical" evidence="7">
    <location>
        <begin position="171"/>
        <end position="195"/>
    </location>
</feature>
<dbReference type="CDD" id="cd12827">
    <property type="entry name" value="EcCorA_ZntB-like_u2"/>
    <property type="match status" value="1"/>
</dbReference>
<dbReference type="SUPFAM" id="SSF143865">
    <property type="entry name" value="CorA soluble domain-like"/>
    <property type="match status" value="1"/>
</dbReference>
<dbReference type="AlphaFoldDB" id="A0AAW8JDT5"/>
<dbReference type="Pfam" id="PF01544">
    <property type="entry name" value="CorA"/>
    <property type="match status" value="1"/>
</dbReference>
<dbReference type="EMBL" id="JAVIDL010000063">
    <property type="protein sequence ID" value="MDQ8937256.1"/>
    <property type="molecule type" value="Genomic_DNA"/>
</dbReference>
<organism evidence="8 9">
    <name type="scientific">Acinetobacter rudis</name>
    <dbReference type="NCBI Taxonomy" id="632955"/>
    <lineage>
        <taxon>Bacteria</taxon>
        <taxon>Pseudomonadati</taxon>
        <taxon>Pseudomonadota</taxon>
        <taxon>Gammaproteobacteria</taxon>
        <taxon>Moraxellales</taxon>
        <taxon>Moraxellaceae</taxon>
        <taxon>Acinetobacter</taxon>
    </lineage>
</organism>
<accession>A0AAW8JDT5</accession>
<dbReference type="SUPFAM" id="SSF144083">
    <property type="entry name" value="Magnesium transport protein CorA, transmembrane region"/>
    <property type="match status" value="1"/>
</dbReference>
<dbReference type="RefSeq" id="WP_308976263.1">
    <property type="nucleotide sequence ID" value="NZ_JAVIDL010000063.1"/>
</dbReference>
<comment type="caution">
    <text evidence="8">The sequence shown here is derived from an EMBL/GenBank/DDBJ whole genome shotgun (WGS) entry which is preliminary data.</text>
</comment>
<keyword evidence="4 7" id="KW-1133">Transmembrane helix</keyword>
<dbReference type="PANTHER" id="PTHR47891:SF2">
    <property type="entry name" value="MAGNESIUM AND COBALT TRANSPORTER"/>
    <property type="match status" value="1"/>
</dbReference>
<dbReference type="Gene3D" id="3.30.460.20">
    <property type="entry name" value="CorA soluble domain-like"/>
    <property type="match status" value="1"/>
</dbReference>
<evidence type="ECO:0000256" key="4">
    <source>
        <dbReference type="ARBA" id="ARBA00022989"/>
    </source>
</evidence>
<keyword evidence="3 7" id="KW-0812">Transmembrane</keyword>
<reference evidence="8" key="1">
    <citation type="submission" date="2023-08" db="EMBL/GenBank/DDBJ databases">
        <title>Emergence of clinically-relevant ST2 carbapenem-resistant Acinetobacter baumannii strains in hospital sewages in Zhejiang, East of China.</title>
        <authorList>
            <person name="Kaichao C."/>
            <person name="Zhang R."/>
        </authorList>
    </citation>
    <scope>NUCLEOTIDE SEQUENCE</scope>
    <source>
        <strain evidence="8">M-RB-37</strain>
    </source>
</reference>
<comment type="subcellular location">
    <subcellularLocation>
        <location evidence="1">Membrane</location>
        <topology evidence="1">Multi-pass membrane protein</topology>
    </subcellularLocation>
</comment>
<name>A0AAW8JDT5_9GAMM</name>
<proteinExistence type="inferred from homology"/>
<gene>
    <name evidence="8" type="ORF">RFH47_16200</name>
</gene>
<evidence type="ECO:0000313" key="8">
    <source>
        <dbReference type="EMBL" id="MDQ8937256.1"/>
    </source>
</evidence>
<dbReference type="InterPro" id="IPR047199">
    <property type="entry name" value="CorA-like"/>
</dbReference>
<evidence type="ECO:0000256" key="2">
    <source>
        <dbReference type="ARBA" id="ARBA00009765"/>
    </source>
</evidence>
<evidence type="ECO:0000256" key="5">
    <source>
        <dbReference type="ARBA" id="ARBA00023136"/>
    </source>
</evidence>
<dbReference type="InterPro" id="IPR045863">
    <property type="entry name" value="CorA_TM1_TM2"/>
</dbReference>
<dbReference type="GO" id="GO:0046873">
    <property type="term" value="F:metal ion transmembrane transporter activity"/>
    <property type="evidence" value="ECO:0007669"/>
    <property type="project" value="InterPro"/>
</dbReference>
<keyword evidence="6" id="KW-0175">Coiled coil</keyword>
<dbReference type="GO" id="GO:0016020">
    <property type="term" value="C:membrane"/>
    <property type="evidence" value="ECO:0007669"/>
    <property type="project" value="UniProtKB-SubCell"/>
</dbReference>
<dbReference type="InterPro" id="IPR002523">
    <property type="entry name" value="MgTranspt_CorA/ZnTranspt_ZntB"/>
</dbReference>
<sequence>MLKIYQSNPQGLLLESTDIQHNSIIYLCNPQSTEIELLATSLNIPRSFFHDCLDKNERPRIEKDGDTLLMVLNTPIQLDTTEQHQAPYQTQPFGVIHCADHLVIVSAQQLTLIEDVIAGRYGEFQSYMKTRFSLLVFKAVADSYNLNLNKINKQISHLQHQLKKSYRNHELFGLIALNKSLVYFSTALTAMNILYKRIMQGHDIKLHEPESKRLQEILVDIHQAAEVTELRRESLSNLMDAYAAIIHNNLNGVLKILTTLAIVMVIPTMIGSIFSMNVALPYEEEWFMTVLVSVSMLLIVVTLLVVFYKKKYLRTA</sequence>
<evidence type="ECO:0000256" key="6">
    <source>
        <dbReference type="SAM" id="Coils"/>
    </source>
</evidence>
<feature type="transmembrane region" description="Helical" evidence="7">
    <location>
        <begin position="256"/>
        <end position="280"/>
    </location>
</feature>
<evidence type="ECO:0000256" key="3">
    <source>
        <dbReference type="ARBA" id="ARBA00022692"/>
    </source>
</evidence>
<feature type="coiled-coil region" evidence="6">
    <location>
        <begin position="141"/>
        <end position="168"/>
    </location>
</feature>
<dbReference type="Proteomes" id="UP001243844">
    <property type="component" value="Unassembled WGS sequence"/>
</dbReference>
<dbReference type="PANTHER" id="PTHR47891">
    <property type="entry name" value="TRANSPORTER-RELATED"/>
    <property type="match status" value="1"/>
</dbReference>
<evidence type="ECO:0000313" key="9">
    <source>
        <dbReference type="Proteomes" id="UP001243844"/>
    </source>
</evidence>
<dbReference type="InterPro" id="IPR045861">
    <property type="entry name" value="CorA_cytoplasmic_dom"/>
</dbReference>
<evidence type="ECO:0000256" key="7">
    <source>
        <dbReference type="SAM" id="Phobius"/>
    </source>
</evidence>